<gene>
    <name evidence="1" type="ORF">SB4_10600</name>
</gene>
<dbReference type="InterPro" id="IPR006944">
    <property type="entry name" value="Phage/GTA_portal"/>
</dbReference>
<name>A0A147IT41_9SPHN</name>
<sequence>MGFMDWLFGATEQKSEYNTVTPTISSPEAVEAALRETMGIGVGGTTVSAVHACARVIAEGLALPPCYLHRETSGGRIAATDHSLYNLLNRSPNSRQTSYEFREQIGWHLALNSNAHVFINRSQRTSEILELLPIDPGNVAIEVDETKLGGEVRYYLYGMRVPSSQIWHLKGPAWLSYEGMPTIKAARNALGLATATETYGANLFKNGAKPGGILSPSNGTVLNPEQVRELTEFWNSQAKGVDNAHKTILLPAGVEFNPLASTANDAQWIEARRYQIEEVCRFFRVSPTKVFQSLGSQSYASVEQVHIAHDQDTDAHWHARYMQSAEKALLTDAERVAGLRVTIDNRDFLRGTAKERMEYYKNGIASGIFTRNEAREMEGFDRSDDPTADLLTPAVNLFGPDKQPQAPAE</sequence>
<dbReference type="AlphaFoldDB" id="A0A147IT41"/>
<dbReference type="InterPro" id="IPR006427">
    <property type="entry name" value="Portal_HK97"/>
</dbReference>
<dbReference type="Proteomes" id="UP000074072">
    <property type="component" value="Unassembled WGS sequence"/>
</dbReference>
<comment type="caution">
    <text evidence="1">The sequence shown here is derived from an EMBL/GenBank/DDBJ whole genome shotgun (WGS) entry which is preliminary data.</text>
</comment>
<organism evidence="1 2">
    <name type="scientific">Sphingomonas sanguinis</name>
    <dbReference type="NCBI Taxonomy" id="33051"/>
    <lineage>
        <taxon>Bacteria</taxon>
        <taxon>Pseudomonadati</taxon>
        <taxon>Pseudomonadota</taxon>
        <taxon>Alphaproteobacteria</taxon>
        <taxon>Sphingomonadales</taxon>
        <taxon>Sphingomonadaceae</taxon>
        <taxon>Sphingomonas</taxon>
    </lineage>
</organism>
<dbReference type="Pfam" id="PF04860">
    <property type="entry name" value="Phage_portal"/>
    <property type="match status" value="1"/>
</dbReference>
<accession>A0A147IT41</accession>
<dbReference type="EMBL" id="LDTE01000063">
    <property type="protein sequence ID" value="KTT98691.1"/>
    <property type="molecule type" value="Genomic_DNA"/>
</dbReference>
<dbReference type="NCBIfam" id="TIGR01537">
    <property type="entry name" value="portal_HK97"/>
    <property type="match status" value="1"/>
</dbReference>
<protein>
    <recommendedName>
        <fullName evidence="3">Portal protein</fullName>
    </recommendedName>
</protein>
<evidence type="ECO:0008006" key="3">
    <source>
        <dbReference type="Google" id="ProtNLM"/>
    </source>
</evidence>
<dbReference type="OrthoDB" id="7592047at2"/>
<evidence type="ECO:0000313" key="1">
    <source>
        <dbReference type="EMBL" id="KTT98691.1"/>
    </source>
</evidence>
<reference evidence="1 2" key="1">
    <citation type="journal article" date="2016" name="Front. Microbiol.">
        <title>Genomic Resource of Rice Seed Associated Bacteria.</title>
        <authorList>
            <person name="Midha S."/>
            <person name="Bansal K."/>
            <person name="Sharma S."/>
            <person name="Kumar N."/>
            <person name="Patil P.P."/>
            <person name="Chaudhry V."/>
            <person name="Patil P.B."/>
        </authorList>
    </citation>
    <scope>NUCLEOTIDE SEQUENCE [LARGE SCALE GENOMIC DNA]</scope>
    <source>
        <strain evidence="1 2">SB4</strain>
    </source>
</reference>
<evidence type="ECO:0000313" key="2">
    <source>
        <dbReference type="Proteomes" id="UP000074072"/>
    </source>
</evidence>
<proteinExistence type="predicted"/>
<dbReference type="PATRIC" id="fig|33051.4.peg.2872"/>